<feature type="compositionally biased region" description="Basic and acidic residues" evidence="1">
    <location>
        <begin position="10"/>
        <end position="28"/>
    </location>
</feature>
<dbReference type="Proteomes" id="UP000827092">
    <property type="component" value="Unassembled WGS sequence"/>
</dbReference>
<comment type="caution">
    <text evidence="2">The sequence shown here is derived from an EMBL/GenBank/DDBJ whole genome shotgun (WGS) entry which is preliminary data.</text>
</comment>
<proteinExistence type="predicted"/>
<sequence>MLNWGQKPFTEGRHLSRDMGRLGRRQSEEELPMPLLQVKVTTEGVERGSCGATFARPVVRHGVGTEGSGCRSGTESCKASNSRLVKDKF</sequence>
<organism evidence="2 3">
    <name type="scientific">Oedothorax gibbosus</name>
    <dbReference type="NCBI Taxonomy" id="931172"/>
    <lineage>
        <taxon>Eukaryota</taxon>
        <taxon>Metazoa</taxon>
        <taxon>Ecdysozoa</taxon>
        <taxon>Arthropoda</taxon>
        <taxon>Chelicerata</taxon>
        <taxon>Arachnida</taxon>
        <taxon>Araneae</taxon>
        <taxon>Araneomorphae</taxon>
        <taxon>Entelegynae</taxon>
        <taxon>Araneoidea</taxon>
        <taxon>Linyphiidae</taxon>
        <taxon>Erigoninae</taxon>
        <taxon>Oedothorax</taxon>
    </lineage>
</organism>
<evidence type="ECO:0000256" key="1">
    <source>
        <dbReference type="SAM" id="MobiDB-lite"/>
    </source>
</evidence>
<evidence type="ECO:0000313" key="2">
    <source>
        <dbReference type="EMBL" id="KAG8191413.1"/>
    </source>
</evidence>
<evidence type="ECO:0000313" key="3">
    <source>
        <dbReference type="Proteomes" id="UP000827092"/>
    </source>
</evidence>
<dbReference type="EMBL" id="JAFNEN010000160">
    <property type="protein sequence ID" value="KAG8191413.1"/>
    <property type="molecule type" value="Genomic_DNA"/>
</dbReference>
<feature type="region of interest" description="Disordered" evidence="1">
    <location>
        <begin position="1"/>
        <end position="30"/>
    </location>
</feature>
<feature type="region of interest" description="Disordered" evidence="1">
    <location>
        <begin position="64"/>
        <end position="89"/>
    </location>
</feature>
<gene>
    <name evidence="2" type="ORF">JTE90_010588</name>
</gene>
<name>A0AAV6V6C3_9ARAC</name>
<dbReference type="AlphaFoldDB" id="A0AAV6V6C3"/>
<accession>A0AAV6V6C3</accession>
<protein>
    <submittedName>
        <fullName evidence="2">Uncharacterized protein</fullName>
    </submittedName>
</protein>
<reference evidence="2 3" key="1">
    <citation type="journal article" date="2022" name="Nat. Ecol. Evol.">
        <title>A masculinizing supergene underlies an exaggerated male reproductive morph in a spider.</title>
        <authorList>
            <person name="Hendrickx F."/>
            <person name="De Corte Z."/>
            <person name="Sonet G."/>
            <person name="Van Belleghem S.M."/>
            <person name="Kostlbacher S."/>
            <person name="Vangestel C."/>
        </authorList>
    </citation>
    <scope>NUCLEOTIDE SEQUENCE [LARGE SCALE GENOMIC DNA]</scope>
    <source>
        <strain evidence="2">W744_W776</strain>
    </source>
</reference>
<feature type="compositionally biased region" description="Polar residues" evidence="1">
    <location>
        <begin position="71"/>
        <end position="83"/>
    </location>
</feature>
<keyword evidence="3" id="KW-1185">Reference proteome</keyword>